<evidence type="ECO:0000313" key="2">
    <source>
        <dbReference type="Proteomes" id="UP000199343"/>
    </source>
</evidence>
<dbReference type="Proteomes" id="UP000199343">
    <property type="component" value="Unassembled WGS sequence"/>
</dbReference>
<reference evidence="1 2" key="1">
    <citation type="submission" date="2016-06" db="EMBL/GenBank/DDBJ databases">
        <authorList>
            <person name="Kjaerup R.B."/>
            <person name="Dalgaard T.S."/>
            <person name="Juul-Madsen H.R."/>
        </authorList>
    </citation>
    <scope>NUCLEOTIDE SEQUENCE [LARGE SCALE GENOMIC DNA]</scope>
    <source>
        <strain evidence="1 2">DSM 43363</strain>
    </source>
</reference>
<dbReference type="RefSeq" id="WP_176733594.1">
    <property type="nucleotide sequence ID" value="NZ_FMIC01000002.1"/>
</dbReference>
<dbReference type="AlphaFoldDB" id="A0A1C6VKN8"/>
<evidence type="ECO:0008006" key="3">
    <source>
        <dbReference type="Google" id="ProtNLM"/>
    </source>
</evidence>
<dbReference type="EMBL" id="FMIC01000002">
    <property type="protein sequence ID" value="SCL66896.1"/>
    <property type="molecule type" value="Genomic_DNA"/>
</dbReference>
<accession>A0A1C6VKN8</accession>
<gene>
    <name evidence="1" type="ORF">GA0070608_3391</name>
</gene>
<dbReference type="STRING" id="47871.GA0070608_3391"/>
<protein>
    <recommendedName>
        <fullName evidence="3">Myo-inositol-1-phosphate synthase</fullName>
    </recommendedName>
</protein>
<name>A0A1C6VKN8_9ACTN</name>
<sequence length="51" mass="5225">MRTGVWLVGARGSVATTSVVGALAPWTTLAGFDEVLPPSSRYAYAAVRAGS</sequence>
<proteinExistence type="predicted"/>
<evidence type="ECO:0000313" key="1">
    <source>
        <dbReference type="EMBL" id="SCL66896.1"/>
    </source>
</evidence>
<organism evidence="1 2">
    <name type="scientific">Micromonospora peucetia</name>
    <dbReference type="NCBI Taxonomy" id="47871"/>
    <lineage>
        <taxon>Bacteria</taxon>
        <taxon>Bacillati</taxon>
        <taxon>Actinomycetota</taxon>
        <taxon>Actinomycetes</taxon>
        <taxon>Micromonosporales</taxon>
        <taxon>Micromonosporaceae</taxon>
        <taxon>Micromonospora</taxon>
    </lineage>
</organism>